<evidence type="ECO:0000313" key="1">
    <source>
        <dbReference type="EMBL" id="CDR05513.1"/>
    </source>
</evidence>
<dbReference type="EMBL" id="LK022848">
    <property type="protein sequence ID" value="CDR05513.1"/>
    <property type="molecule type" value="Genomic_DNA"/>
</dbReference>
<protein>
    <submittedName>
        <fullName evidence="1">Uncharacterized protein</fullName>
    </submittedName>
</protein>
<dbReference type="HOGENOM" id="CLU_2774177_0_0_11"/>
<proteinExistence type="predicted"/>
<reference evidence="1" key="1">
    <citation type="submission" date="2014-05" db="EMBL/GenBank/DDBJ databases">
        <authorList>
            <person name="Horn Fabian"/>
        </authorList>
    </citation>
    <scope>NUCLEOTIDE SEQUENCE</scope>
</reference>
<sequence length="69" mass="7925">MQAARKLKQRYEEAHTLEIIAEITEEIQGAHSAKKIWTDALEIYLELGLERQAHSMQEHIDGSEQPGPR</sequence>
<accession>A0A060ZHP4</accession>
<organism evidence="1">
    <name type="scientific">Streptomyces iranensis</name>
    <dbReference type="NCBI Taxonomy" id="576784"/>
    <lineage>
        <taxon>Bacteria</taxon>
        <taxon>Bacillati</taxon>
        <taxon>Actinomycetota</taxon>
        <taxon>Actinomycetes</taxon>
        <taxon>Kitasatosporales</taxon>
        <taxon>Streptomycetaceae</taxon>
        <taxon>Streptomyces</taxon>
        <taxon>Streptomyces violaceusniger group</taxon>
    </lineage>
</organism>
<gene>
    <name evidence="1" type="ORF">SIRAN2462</name>
</gene>
<dbReference type="AlphaFoldDB" id="A0A060ZHP4"/>
<name>A0A060ZHP4_9ACTN</name>